<dbReference type="OrthoDB" id="10599317at2759"/>
<keyword evidence="3" id="KW-1185">Reference proteome</keyword>
<protein>
    <submittedName>
        <fullName evidence="2">Uncharacterized protein</fullName>
    </submittedName>
</protein>
<reference evidence="2 3" key="1">
    <citation type="submission" date="2017-10" db="EMBL/GenBank/DDBJ databases">
        <title>Development of genomic resources for the powdery mildew, Erysiphe pulchra.</title>
        <authorList>
            <person name="Wadl P.A."/>
            <person name="Mack B.M."/>
            <person name="Moore G."/>
            <person name="Beltz S.B."/>
        </authorList>
    </citation>
    <scope>NUCLEOTIDE SEQUENCE [LARGE SCALE GENOMIC DNA]</scope>
    <source>
        <strain evidence="2">Cflorida</strain>
    </source>
</reference>
<sequence length="212" mass="24482">MAPSKNSSEEKTTLKHKENITSRSRSSKEKKSNPSTSNSKNFRQKPAEKLNLVDSDTVAQSIDLRSEDKTLLPSKDSCENKKDKNSELMIPKSDLTFLKQPEVQSTEIPRYFTRSKRKVSYLPEEDNERLHKIVKAMMAIYLNDCVENTSDDTAINALEAKSIKVPNSYLDVICDSEYSKGWQEATKKNSDHLKQMRHGKKLWHLLMLIWFR</sequence>
<evidence type="ECO:0000313" key="3">
    <source>
        <dbReference type="Proteomes" id="UP000237438"/>
    </source>
</evidence>
<dbReference type="Proteomes" id="UP000237438">
    <property type="component" value="Unassembled WGS sequence"/>
</dbReference>
<dbReference type="AlphaFoldDB" id="A0A2S4PTN9"/>
<proteinExistence type="predicted"/>
<evidence type="ECO:0000256" key="1">
    <source>
        <dbReference type="SAM" id="MobiDB-lite"/>
    </source>
</evidence>
<dbReference type="EMBL" id="PEDP01000618">
    <property type="protein sequence ID" value="POS85401.1"/>
    <property type="molecule type" value="Genomic_DNA"/>
</dbReference>
<feature type="compositionally biased region" description="Basic and acidic residues" evidence="1">
    <location>
        <begin position="7"/>
        <end position="32"/>
    </location>
</feature>
<accession>A0A2S4PTN9</accession>
<organism evidence="2 3">
    <name type="scientific">Erysiphe pulchra</name>
    <dbReference type="NCBI Taxonomy" id="225359"/>
    <lineage>
        <taxon>Eukaryota</taxon>
        <taxon>Fungi</taxon>
        <taxon>Dikarya</taxon>
        <taxon>Ascomycota</taxon>
        <taxon>Pezizomycotina</taxon>
        <taxon>Leotiomycetes</taxon>
        <taxon>Erysiphales</taxon>
        <taxon>Erysiphaceae</taxon>
        <taxon>Erysiphe</taxon>
    </lineage>
</organism>
<comment type="caution">
    <text evidence="2">The sequence shown here is derived from an EMBL/GenBank/DDBJ whole genome shotgun (WGS) entry which is preliminary data.</text>
</comment>
<evidence type="ECO:0000313" key="2">
    <source>
        <dbReference type="EMBL" id="POS85401.1"/>
    </source>
</evidence>
<gene>
    <name evidence="2" type="ORF">EPUL_001840</name>
</gene>
<name>A0A2S4PTN9_9PEZI</name>
<feature type="region of interest" description="Disordered" evidence="1">
    <location>
        <begin position="1"/>
        <end position="64"/>
    </location>
</feature>